<keyword evidence="1" id="KW-0732">Signal</keyword>
<evidence type="ECO:0000256" key="1">
    <source>
        <dbReference type="SAM" id="SignalP"/>
    </source>
</evidence>
<reference evidence="2" key="1">
    <citation type="submission" date="2014-11" db="EMBL/GenBank/DDBJ databases">
        <authorList>
            <person name="Amaro Gonzalez C."/>
        </authorList>
    </citation>
    <scope>NUCLEOTIDE SEQUENCE</scope>
</reference>
<organism evidence="2">
    <name type="scientific">Anguilla anguilla</name>
    <name type="common">European freshwater eel</name>
    <name type="synonym">Muraena anguilla</name>
    <dbReference type="NCBI Taxonomy" id="7936"/>
    <lineage>
        <taxon>Eukaryota</taxon>
        <taxon>Metazoa</taxon>
        <taxon>Chordata</taxon>
        <taxon>Craniata</taxon>
        <taxon>Vertebrata</taxon>
        <taxon>Euteleostomi</taxon>
        <taxon>Actinopterygii</taxon>
        <taxon>Neopterygii</taxon>
        <taxon>Teleostei</taxon>
        <taxon>Anguilliformes</taxon>
        <taxon>Anguillidae</taxon>
        <taxon>Anguilla</taxon>
    </lineage>
</organism>
<protein>
    <submittedName>
        <fullName evidence="2">Uncharacterized protein</fullName>
    </submittedName>
</protein>
<name>A0A0E9PYJ5_ANGAN</name>
<dbReference type="EMBL" id="GBXM01098871">
    <property type="protein sequence ID" value="JAH09706.1"/>
    <property type="molecule type" value="Transcribed_RNA"/>
</dbReference>
<evidence type="ECO:0000313" key="2">
    <source>
        <dbReference type="EMBL" id="JAH09706.1"/>
    </source>
</evidence>
<reference evidence="2" key="2">
    <citation type="journal article" date="2015" name="Fish Shellfish Immunol.">
        <title>Early steps in the European eel (Anguilla anguilla)-Vibrio vulnificus interaction in the gills: Role of the RtxA13 toxin.</title>
        <authorList>
            <person name="Callol A."/>
            <person name="Pajuelo D."/>
            <person name="Ebbesson L."/>
            <person name="Teles M."/>
            <person name="MacKenzie S."/>
            <person name="Amaro C."/>
        </authorList>
    </citation>
    <scope>NUCLEOTIDE SEQUENCE</scope>
</reference>
<proteinExistence type="predicted"/>
<sequence>MHALQNVFLLVLGIISHASSHLNLTLNGQWKAWKDHYNKEYGSQVSVSKSTRLVPGP</sequence>
<accession>A0A0E9PYJ5</accession>
<feature type="signal peptide" evidence="1">
    <location>
        <begin position="1"/>
        <end position="20"/>
    </location>
</feature>
<dbReference type="AlphaFoldDB" id="A0A0E9PYJ5"/>
<feature type="chain" id="PRO_5002431173" evidence="1">
    <location>
        <begin position="21"/>
        <end position="57"/>
    </location>
</feature>